<evidence type="ECO:0000313" key="1">
    <source>
        <dbReference type="EMBL" id="CAG8563021.1"/>
    </source>
</evidence>
<feature type="non-terminal residue" evidence="1">
    <location>
        <position position="88"/>
    </location>
</feature>
<name>A0ACA9M0N2_9GLOM</name>
<keyword evidence="2" id="KW-1185">Reference proteome</keyword>
<gene>
    <name evidence="1" type="ORF">RPERSI_LOCUS4444</name>
</gene>
<reference evidence="1" key="1">
    <citation type="submission" date="2021-06" db="EMBL/GenBank/DDBJ databases">
        <authorList>
            <person name="Kallberg Y."/>
            <person name="Tangrot J."/>
            <person name="Rosling A."/>
        </authorList>
    </citation>
    <scope>NUCLEOTIDE SEQUENCE</scope>
    <source>
        <strain evidence="1">MA461A</strain>
    </source>
</reference>
<comment type="caution">
    <text evidence="1">The sequence shown here is derived from an EMBL/GenBank/DDBJ whole genome shotgun (WGS) entry which is preliminary data.</text>
</comment>
<dbReference type="EMBL" id="CAJVQC010006111">
    <property type="protein sequence ID" value="CAG8563021.1"/>
    <property type="molecule type" value="Genomic_DNA"/>
</dbReference>
<accession>A0ACA9M0N2</accession>
<protein>
    <submittedName>
        <fullName evidence="1">33929_t:CDS:1</fullName>
    </submittedName>
</protein>
<proteinExistence type="predicted"/>
<organism evidence="1 2">
    <name type="scientific">Racocetra persica</name>
    <dbReference type="NCBI Taxonomy" id="160502"/>
    <lineage>
        <taxon>Eukaryota</taxon>
        <taxon>Fungi</taxon>
        <taxon>Fungi incertae sedis</taxon>
        <taxon>Mucoromycota</taxon>
        <taxon>Glomeromycotina</taxon>
        <taxon>Glomeromycetes</taxon>
        <taxon>Diversisporales</taxon>
        <taxon>Gigasporaceae</taxon>
        <taxon>Racocetra</taxon>
    </lineage>
</organism>
<evidence type="ECO:0000313" key="2">
    <source>
        <dbReference type="Proteomes" id="UP000789920"/>
    </source>
</evidence>
<dbReference type="Proteomes" id="UP000789920">
    <property type="component" value="Unassembled WGS sequence"/>
</dbReference>
<sequence length="88" mass="9898">MKPNSVVPGINVTFDIFATVDVDVNNGFVEIDFVNAEDANNFLSKSFDLPSVIKAKGTIDGLYTMPLQLSTLPEEYYISIPFFRRQMM</sequence>